<evidence type="ECO:0000256" key="2">
    <source>
        <dbReference type="ARBA" id="ARBA00022448"/>
    </source>
</evidence>
<feature type="transmembrane region" description="Helical" evidence="8">
    <location>
        <begin position="479"/>
        <end position="500"/>
    </location>
</feature>
<organism evidence="11">
    <name type="scientific">Oikopleura dioica</name>
    <name type="common">Tunicate</name>
    <dbReference type="NCBI Taxonomy" id="34765"/>
    <lineage>
        <taxon>Eukaryota</taxon>
        <taxon>Metazoa</taxon>
        <taxon>Chordata</taxon>
        <taxon>Tunicata</taxon>
        <taxon>Appendicularia</taxon>
        <taxon>Copelata</taxon>
        <taxon>Oikopleuridae</taxon>
        <taxon>Oikopleura</taxon>
    </lineage>
</organism>
<dbReference type="InParanoid" id="E4XTF4"/>
<gene>
    <name evidence="11" type="ORF">GSOID_T00003759001</name>
</gene>
<evidence type="ECO:0000256" key="3">
    <source>
        <dbReference type="ARBA" id="ARBA00022692"/>
    </source>
</evidence>
<feature type="transmembrane region" description="Helical" evidence="8">
    <location>
        <begin position="562"/>
        <end position="584"/>
    </location>
</feature>
<feature type="transmembrane region" description="Helical" evidence="8">
    <location>
        <begin position="410"/>
        <end position="430"/>
    </location>
</feature>
<keyword evidence="2" id="KW-0813">Transport</keyword>
<dbReference type="EMBL" id="FN653155">
    <property type="protein sequence ID" value="CBY13016.1"/>
    <property type="molecule type" value="Genomic_DNA"/>
</dbReference>
<feature type="transmembrane region" description="Helical" evidence="8">
    <location>
        <begin position="596"/>
        <end position="621"/>
    </location>
</feature>
<feature type="domain" description="Ion transport" evidence="9">
    <location>
        <begin position="461"/>
        <end position="725"/>
    </location>
</feature>
<comment type="subcellular location">
    <subcellularLocation>
        <location evidence="1">Membrane</location>
        <topology evidence="1">Multi-pass membrane protein</topology>
    </subcellularLocation>
</comment>
<dbReference type="InterPro" id="IPR057366">
    <property type="entry name" value="TRPM-like"/>
</dbReference>
<keyword evidence="7" id="KW-0407">Ion channel</keyword>
<evidence type="ECO:0000313" key="11">
    <source>
        <dbReference type="EMBL" id="CBY13016.1"/>
    </source>
</evidence>
<sequence>MQICSINDEQGNCVTCIVIDSDEVSDVELLLLEHWGPYSTGIISILGSQPSKEFTDHIQNYAAKERKWITSSLPIMQNACSDAFCLQVISKKKCPVEIQKKLELFQFESALEETFKPDSKALIILDRELLSFPLFYISNKQLFRILEVAMMQNETDIVEKIYSRFSSTDLDQSKFATPQRLDKFYTIRIRMIKENSLADIAGLSAWINKDRNELSHDELDRITELIVAFESSLISTSWNPFANRCRDRTDGEQKSESSALMESFETHDPEERLFCWALLFELWDLANLIWLRSKYGIGLAILGAAFLRGAAALKRRDISASERLKKFADYYENAAIDAYRVVPKGDPDGFMHGFMSRRMLFTANDRLGNMTMLKLAYDGKCVNFNAQVGVQEYLSEIWRGKIALRERPRNISLCILFFWLPFLPSLVLEFEGAYNKCDWFRKWIFTMRAPLTVFWLNIAACFVYLLLFASFLLRQFCIIPTWLDWLLIFWTFTVFIEEIRQSFGSNDSLKRGRFREWWTDLYNKFDAAFLVTFIAGTALKLTSPVTRFEGEQLCPTEITGQLYTSQVCFTFSFMFMAYRSLILFDVSRDLGPKVIMIWKMFFQMFQFLMIMGIFVITYGIMQQSLQYPNENRMNFTIKNILFGPYYSIYGELFLGERTTYPFEDQPEDCIPPGSTIMLNSTTPRCPSKAVITDMFHASYMLIANILLLNLLIALFSSTYAAINENSIRIWKYSRYQSVKSNYFKPILPPPFIFISQVYSFFNFCQNGITIHNRNSKFRVQRDFWKNPKWLDVMEAEQTKTHIREMKSFKMQEVDGPR</sequence>
<keyword evidence="3 8" id="KW-0812">Transmembrane</keyword>
<dbReference type="InterPro" id="IPR050927">
    <property type="entry name" value="TRPM"/>
</dbReference>
<dbReference type="PANTHER" id="PTHR13800:SF1">
    <property type="entry name" value="TRANSIENT RECEPTOR POTENTIAL CATION CHANNEL TRPM"/>
    <property type="match status" value="1"/>
</dbReference>
<dbReference type="InterPro" id="IPR005821">
    <property type="entry name" value="Ion_trans_dom"/>
</dbReference>
<keyword evidence="6 8" id="KW-0472">Membrane</keyword>
<name>E4XTF4_OIKDI</name>
<proteinExistence type="predicted"/>
<feature type="transmembrane region" description="Helical" evidence="8">
    <location>
        <begin position="699"/>
        <end position="722"/>
    </location>
</feature>
<keyword evidence="4 8" id="KW-1133">Transmembrane helix</keyword>
<dbReference type="GO" id="GO:0005886">
    <property type="term" value="C:plasma membrane"/>
    <property type="evidence" value="ECO:0007669"/>
    <property type="project" value="TreeGrafter"/>
</dbReference>
<dbReference type="GO" id="GO:0005262">
    <property type="term" value="F:calcium channel activity"/>
    <property type="evidence" value="ECO:0007669"/>
    <property type="project" value="InterPro"/>
</dbReference>
<keyword evidence="5" id="KW-0406">Ion transport</keyword>
<accession>E4XTF4</accession>
<keyword evidence="12" id="KW-1185">Reference proteome</keyword>
<dbReference type="Proteomes" id="UP000001307">
    <property type="component" value="Unassembled WGS sequence"/>
</dbReference>
<dbReference type="PRINTS" id="PR01097">
    <property type="entry name" value="TRNSRECEPTRP"/>
</dbReference>
<evidence type="ECO:0000256" key="4">
    <source>
        <dbReference type="ARBA" id="ARBA00022989"/>
    </source>
</evidence>
<evidence type="ECO:0008006" key="13">
    <source>
        <dbReference type="Google" id="ProtNLM"/>
    </source>
</evidence>
<dbReference type="AlphaFoldDB" id="E4XTF4"/>
<feature type="domain" description="TRPM-like" evidence="10">
    <location>
        <begin position="141"/>
        <end position="387"/>
    </location>
</feature>
<evidence type="ECO:0000256" key="5">
    <source>
        <dbReference type="ARBA" id="ARBA00023065"/>
    </source>
</evidence>
<protein>
    <recommendedName>
        <fullName evidence="13">Ion transport domain-containing protein</fullName>
    </recommendedName>
</protein>
<evidence type="ECO:0000256" key="8">
    <source>
        <dbReference type="SAM" id="Phobius"/>
    </source>
</evidence>
<dbReference type="Pfam" id="PF25508">
    <property type="entry name" value="TRPM2"/>
    <property type="match status" value="1"/>
</dbReference>
<reference evidence="11" key="1">
    <citation type="journal article" date="2010" name="Science">
        <title>Plasticity of animal genome architecture unmasked by rapid evolution of a pelagic tunicate.</title>
        <authorList>
            <person name="Denoeud F."/>
            <person name="Henriet S."/>
            <person name="Mungpakdee S."/>
            <person name="Aury J.M."/>
            <person name="Da Silva C."/>
            <person name="Brinkmann H."/>
            <person name="Mikhaleva J."/>
            <person name="Olsen L.C."/>
            <person name="Jubin C."/>
            <person name="Canestro C."/>
            <person name="Bouquet J.M."/>
            <person name="Danks G."/>
            <person name="Poulain J."/>
            <person name="Campsteijn C."/>
            <person name="Adamski M."/>
            <person name="Cross I."/>
            <person name="Yadetie F."/>
            <person name="Muffato M."/>
            <person name="Louis A."/>
            <person name="Butcher S."/>
            <person name="Tsagkogeorga G."/>
            <person name="Konrad A."/>
            <person name="Singh S."/>
            <person name="Jensen M.F."/>
            <person name="Cong E.H."/>
            <person name="Eikeseth-Otteraa H."/>
            <person name="Noel B."/>
            <person name="Anthouard V."/>
            <person name="Porcel B.M."/>
            <person name="Kachouri-Lafond R."/>
            <person name="Nishino A."/>
            <person name="Ugolini M."/>
            <person name="Chourrout P."/>
            <person name="Nishida H."/>
            <person name="Aasland R."/>
            <person name="Huzurbazar S."/>
            <person name="Westhof E."/>
            <person name="Delsuc F."/>
            <person name="Lehrach H."/>
            <person name="Reinhardt R."/>
            <person name="Weissenbach J."/>
            <person name="Roy S.W."/>
            <person name="Artiguenave F."/>
            <person name="Postlethwait J.H."/>
            <person name="Manak J.R."/>
            <person name="Thompson E.M."/>
            <person name="Jaillon O."/>
            <person name="Du Pasquier L."/>
            <person name="Boudinot P."/>
            <person name="Liberles D.A."/>
            <person name="Volff J.N."/>
            <person name="Philippe H."/>
            <person name="Lenhard B."/>
            <person name="Roest Crollius H."/>
            <person name="Wincker P."/>
            <person name="Chourrout D."/>
        </authorList>
    </citation>
    <scope>NUCLEOTIDE SEQUENCE [LARGE SCALE GENOMIC DNA]</scope>
</reference>
<feature type="transmembrane region" description="Helical" evidence="8">
    <location>
        <begin position="451"/>
        <end position="473"/>
    </location>
</feature>
<dbReference type="InterPro" id="IPR002153">
    <property type="entry name" value="TRPC_channel"/>
</dbReference>
<evidence type="ECO:0000313" key="12">
    <source>
        <dbReference type="Proteomes" id="UP000001307"/>
    </source>
</evidence>
<evidence type="ECO:0000256" key="6">
    <source>
        <dbReference type="ARBA" id="ARBA00023136"/>
    </source>
</evidence>
<evidence type="ECO:0000256" key="7">
    <source>
        <dbReference type="ARBA" id="ARBA00023303"/>
    </source>
</evidence>
<dbReference type="PANTHER" id="PTHR13800">
    <property type="entry name" value="TRANSIENT RECEPTOR POTENTIAL CATION CHANNEL, SUBFAMILY M, MEMBER 6"/>
    <property type="match status" value="1"/>
</dbReference>
<evidence type="ECO:0000259" key="9">
    <source>
        <dbReference type="Pfam" id="PF00520"/>
    </source>
</evidence>
<dbReference type="Pfam" id="PF00520">
    <property type="entry name" value="Ion_trans"/>
    <property type="match status" value="1"/>
</dbReference>
<evidence type="ECO:0000256" key="1">
    <source>
        <dbReference type="ARBA" id="ARBA00004141"/>
    </source>
</evidence>
<dbReference type="OrthoDB" id="310870at2759"/>
<evidence type="ECO:0000259" key="10">
    <source>
        <dbReference type="Pfam" id="PF25508"/>
    </source>
</evidence>
<feature type="transmembrane region" description="Helical" evidence="8">
    <location>
        <begin position="742"/>
        <end position="761"/>
    </location>
</feature>